<gene>
    <name evidence="2" type="ORF">H920_17277</name>
</gene>
<evidence type="ECO:0000313" key="3">
    <source>
        <dbReference type="Proteomes" id="UP000028990"/>
    </source>
</evidence>
<evidence type="ECO:0000313" key="2">
    <source>
        <dbReference type="EMBL" id="KFO21368.1"/>
    </source>
</evidence>
<organism evidence="2 3">
    <name type="scientific">Fukomys damarensis</name>
    <name type="common">Damaraland mole rat</name>
    <name type="synonym">Cryptomys damarensis</name>
    <dbReference type="NCBI Taxonomy" id="885580"/>
    <lineage>
        <taxon>Eukaryota</taxon>
        <taxon>Metazoa</taxon>
        <taxon>Chordata</taxon>
        <taxon>Craniata</taxon>
        <taxon>Vertebrata</taxon>
        <taxon>Euteleostomi</taxon>
        <taxon>Mammalia</taxon>
        <taxon>Eutheria</taxon>
        <taxon>Euarchontoglires</taxon>
        <taxon>Glires</taxon>
        <taxon>Rodentia</taxon>
        <taxon>Hystricomorpha</taxon>
        <taxon>Bathyergidae</taxon>
        <taxon>Fukomys</taxon>
    </lineage>
</organism>
<dbReference type="Proteomes" id="UP000028990">
    <property type="component" value="Unassembled WGS sequence"/>
</dbReference>
<feature type="compositionally biased region" description="Basic and acidic residues" evidence="1">
    <location>
        <begin position="28"/>
        <end position="41"/>
    </location>
</feature>
<dbReference type="EMBL" id="KN124392">
    <property type="protein sequence ID" value="KFO21368.1"/>
    <property type="molecule type" value="Genomic_DNA"/>
</dbReference>
<feature type="region of interest" description="Disordered" evidence="1">
    <location>
        <begin position="1"/>
        <end position="93"/>
    </location>
</feature>
<name>A0A091CTT3_FUKDA</name>
<proteinExistence type="predicted"/>
<reference evidence="2 3" key="1">
    <citation type="submission" date="2013-11" db="EMBL/GenBank/DDBJ databases">
        <title>The Damaraland mole rat (Fukomys damarensis) genome and evolution of African mole rats.</title>
        <authorList>
            <person name="Gladyshev V.N."/>
            <person name="Fang X."/>
        </authorList>
    </citation>
    <scope>NUCLEOTIDE SEQUENCE [LARGE SCALE GENOMIC DNA]</scope>
    <source>
        <tissue evidence="2">Liver</tissue>
    </source>
</reference>
<accession>A0A091CTT3</accession>
<dbReference type="AlphaFoldDB" id="A0A091CTT3"/>
<evidence type="ECO:0000256" key="1">
    <source>
        <dbReference type="SAM" id="MobiDB-lite"/>
    </source>
</evidence>
<keyword evidence="3" id="KW-1185">Reference proteome</keyword>
<protein>
    <submittedName>
        <fullName evidence="2">Uncharacterized protein</fullName>
    </submittedName>
</protein>
<sequence>MAPGEEGQRAISSGSPPPPRLQTPGVRRRAEGGDPWNRDEDAASWTQGVKGPSLAQAARQASRLVWSINPRMKPHEAAGPGDPKGAGRRVQPA</sequence>